<dbReference type="Gene3D" id="1.10.10.60">
    <property type="entry name" value="Homeodomain-like"/>
    <property type="match status" value="2"/>
</dbReference>
<dbReference type="CDD" id="cd17536">
    <property type="entry name" value="REC_YesN-like"/>
    <property type="match status" value="1"/>
</dbReference>
<evidence type="ECO:0000313" key="6">
    <source>
        <dbReference type="Proteomes" id="UP000680304"/>
    </source>
</evidence>
<name>A0ABQ4NDE1_9BACL</name>
<keyword evidence="6" id="KW-1185">Reference proteome</keyword>
<evidence type="ECO:0000259" key="4">
    <source>
        <dbReference type="PROSITE" id="PS50110"/>
    </source>
</evidence>
<keyword evidence="2" id="KW-0597">Phosphoprotein</keyword>
<evidence type="ECO:0000259" key="3">
    <source>
        <dbReference type="PROSITE" id="PS01124"/>
    </source>
</evidence>
<dbReference type="RefSeq" id="WP_213530756.1">
    <property type="nucleotide sequence ID" value="NZ_BOVJ01000168.1"/>
</dbReference>
<gene>
    <name evidence="5" type="ORF">PACILC2_47680</name>
</gene>
<dbReference type="Pfam" id="PF00072">
    <property type="entry name" value="Response_reg"/>
    <property type="match status" value="1"/>
</dbReference>
<dbReference type="InterPro" id="IPR001789">
    <property type="entry name" value="Sig_transdc_resp-reg_receiver"/>
</dbReference>
<keyword evidence="1" id="KW-0238">DNA-binding</keyword>
<dbReference type="InterPro" id="IPR018060">
    <property type="entry name" value="HTH_AraC"/>
</dbReference>
<dbReference type="SMART" id="SM00342">
    <property type="entry name" value="HTH_ARAC"/>
    <property type="match status" value="1"/>
</dbReference>
<dbReference type="InterPro" id="IPR011006">
    <property type="entry name" value="CheY-like_superfamily"/>
</dbReference>
<dbReference type="PANTHER" id="PTHR43280">
    <property type="entry name" value="ARAC-FAMILY TRANSCRIPTIONAL REGULATOR"/>
    <property type="match status" value="1"/>
</dbReference>
<dbReference type="Proteomes" id="UP000680304">
    <property type="component" value="Unassembled WGS sequence"/>
</dbReference>
<dbReference type="PANTHER" id="PTHR43280:SF2">
    <property type="entry name" value="HTH-TYPE TRANSCRIPTIONAL REGULATOR EXSA"/>
    <property type="match status" value="1"/>
</dbReference>
<feature type="modified residue" description="4-aspartylphosphate" evidence="2">
    <location>
        <position position="55"/>
    </location>
</feature>
<evidence type="ECO:0000256" key="1">
    <source>
        <dbReference type="ARBA" id="ARBA00023125"/>
    </source>
</evidence>
<feature type="domain" description="Response regulatory" evidence="4">
    <location>
        <begin position="3"/>
        <end position="120"/>
    </location>
</feature>
<dbReference type="Gene3D" id="3.40.50.2300">
    <property type="match status" value="1"/>
</dbReference>
<dbReference type="PROSITE" id="PS50110">
    <property type="entry name" value="RESPONSE_REGULATORY"/>
    <property type="match status" value="1"/>
</dbReference>
<dbReference type="PROSITE" id="PS01124">
    <property type="entry name" value="HTH_ARAC_FAMILY_2"/>
    <property type="match status" value="1"/>
</dbReference>
<feature type="domain" description="HTH araC/xylS-type" evidence="3">
    <location>
        <begin position="442"/>
        <end position="540"/>
    </location>
</feature>
<dbReference type="EMBL" id="BOVJ01000168">
    <property type="protein sequence ID" value="GIQ66200.1"/>
    <property type="molecule type" value="Genomic_DNA"/>
</dbReference>
<comment type="caution">
    <text evidence="5">The sequence shown here is derived from an EMBL/GenBank/DDBJ whole genome shotgun (WGS) entry which is preliminary data.</text>
</comment>
<proteinExistence type="predicted"/>
<evidence type="ECO:0000313" key="5">
    <source>
        <dbReference type="EMBL" id="GIQ66200.1"/>
    </source>
</evidence>
<accession>A0ABQ4NDE1</accession>
<sequence>MYRLLIVDDEPYTVDGLYELLGESDLGELDLFKAYSPDEALGWLNRVKIDIVLSDIRMPGMDGLQLQRLIKSRWPRCKTIFLTGINEVASIQQAQRDGSIDYILKTEGDEPIIRSVQAAIKALDQELMSDHFLRRAEIRVREALPVLRSEWLRRLLKYGAADAKLSSARLKELDCPLDAETPVLPALARIDRWPEQASLSDRSLLMYGVENMICEYFETLTVQPVVVDESYVMLLFQPGKTETDAEGDGWERTLRFVQGTLEEVQSTCTRLLKLPLSVAYSRGPVSWEEVADIYSGLRNMLVLGIGSGENMLLSDGAGDSCPDTPERLEGARIARLRERLTVVLESGSGEEMLAVIGEWFGGTQDYALYLEAYYTVATELIRQFNRWGWPEAGQSDIRPERLMDVQSHVSRDAAVEYLRRAGLRLLTVRQSEQDERTDRIVRKVNRMIRERIGGDLSLTAIAESVYLNPSYLSVLYKQTTGRNISETIAAARLDKARELLSASPLKIHEVAAAVGFENAGYFTRFSASIPESVPRSTAIRRAADRRRKFQNKRERI</sequence>
<evidence type="ECO:0008006" key="7">
    <source>
        <dbReference type="Google" id="ProtNLM"/>
    </source>
</evidence>
<reference evidence="5 6" key="1">
    <citation type="submission" date="2021-04" db="EMBL/GenBank/DDBJ databases">
        <title>Draft genome sequence of Paenibacillus cisolokensis, LC2-13A.</title>
        <authorList>
            <person name="Uke A."/>
            <person name="Chhe C."/>
            <person name="Baramee S."/>
            <person name="Kosugi A."/>
        </authorList>
    </citation>
    <scope>NUCLEOTIDE SEQUENCE [LARGE SCALE GENOMIC DNA]</scope>
    <source>
        <strain evidence="5 6">LC2-13A</strain>
    </source>
</reference>
<evidence type="ECO:0000256" key="2">
    <source>
        <dbReference type="PROSITE-ProRule" id="PRU00169"/>
    </source>
</evidence>
<dbReference type="SUPFAM" id="SSF52172">
    <property type="entry name" value="CheY-like"/>
    <property type="match status" value="1"/>
</dbReference>
<dbReference type="Pfam" id="PF12833">
    <property type="entry name" value="HTH_18"/>
    <property type="match status" value="1"/>
</dbReference>
<protein>
    <recommendedName>
        <fullName evidence="7">AraC family transcriptional regulator</fullName>
    </recommendedName>
</protein>
<dbReference type="SMART" id="SM00448">
    <property type="entry name" value="REC"/>
    <property type="match status" value="1"/>
</dbReference>
<organism evidence="5 6">
    <name type="scientific">Paenibacillus cisolokensis</name>
    <dbReference type="NCBI Taxonomy" id="1658519"/>
    <lineage>
        <taxon>Bacteria</taxon>
        <taxon>Bacillati</taxon>
        <taxon>Bacillota</taxon>
        <taxon>Bacilli</taxon>
        <taxon>Bacillales</taxon>
        <taxon>Paenibacillaceae</taxon>
        <taxon>Paenibacillus</taxon>
    </lineage>
</organism>